<keyword evidence="1" id="KW-0812">Transmembrane</keyword>
<feature type="transmembrane region" description="Helical" evidence="1">
    <location>
        <begin position="824"/>
        <end position="841"/>
    </location>
</feature>
<dbReference type="Gene3D" id="1.25.10.10">
    <property type="entry name" value="Leucine-rich Repeat Variant"/>
    <property type="match status" value="1"/>
</dbReference>
<dbReference type="InterPro" id="IPR011989">
    <property type="entry name" value="ARM-like"/>
</dbReference>
<feature type="transmembrane region" description="Helical" evidence="1">
    <location>
        <begin position="68"/>
        <end position="90"/>
    </location>
</feature>
<dbReference type="Proteomes" id="UP001341281">
    <property type="component" value="Chromosome 03"/>
</dbReference>
<evidence type="ECO:0000313" key="3">
    <source>
        <dbReference type="Proteomes" id="UP001341281"/>
    </source>
</evidence>
<dbReference type="PANTHER" id="PTHR33115:SF11">
    <property type="entry name" value="OS07G0654700 PROTEIN"/>
    <property type="match status" value="1"/>
</dbReference>
<evidence type="ECO:0008006" key="4">
    <source>
        <dbReference type="Google" id="ProtNLM"/>
    </source>
</evidence>
<name>A0AAQ3T4P2_PASNO</name>
<keyword evidence="1" id="KW-0472">Membrane</keyword>
<accession>A0AAQ3T4P2</accession>
<feature type="transmembrane region" description="Helical" evidence="1">
    <location>
        <begin position="853"/>
        <end position="870"/>
    </location>
</feature>
<evidence type="ECO:0000313" key="2">
    <source>
        <dbReference type="EMBL" id="WVZ66869.1"/>
    </source>
</evidence>
<dbReference type="InterPro" id="IPR016024">
    <property type="entry name" value="ARM-type_fold"/>
</dbReference>
<dbReference type="AlphaFoldDB" id="A0AAQ3T4P2"/>
<sequence>MFIYEVFTLVLVSFGNFQIPAATVRVVLPLLRLDNCPTQCDATPSPAPAQSSCDPCNPAMVNLAPSLYIFYGMVLGQGALFAVACVLEIFSTIPRRSLVRRGGFKGQSGVDSVKLYYAYALEKCLERNVFAPKISLCSFAIDSLDSDSTKRQIHGIRTAHILLQMEPTRTRLLVKLNAPTNTMTRLMSMLHWAGQENDTIRLFAAKVVDEIAESLLVVTIPGIIQNVSLLLGCGNQRKGGNPLLDTDGGQEQQNDDLFVAVDAIDGHNESGDTVPDTANLLQTQDRRRKGWWNADAFDSASDRSTQPSGNNEHNCWCWIARWCRQVSEFCTVPQEGPLTEHDLLPVLGMSIIERLAAYDQSNCEEISKMTGLISKITRFTRLSTSNNTYTDAEKKVLVQSSLKLFQRHTSIDGEIGVTLRRTVSNHPFLLRNLSEILGNMTSCHEPRKLAAEVLRNLAVDDNTRQKIGRVQRIIARLMQAFLAPDLSSCTDGDRLLSKVAGQALAMMAMGNADNCRAMLRETGYSFIEKLADMIISFDSHRCVAASLLRSMRMHVRDELAVQERILRAEGAELEIFIDLSSHIYEAIPKEFAQDFECVQIKENFVKHLVSALKTANREPNADCPGIRRVIVEQAIKLMEYDHPRNINCFRDLGTTEELLTVEETISDDENYTIFMGDVGLMEAGGEPLSLLVARAKQLMADGPMAQSSSSGAVEHRVRMPAAHVVVAAAGRADEQGKRAGRPEMLLNCFVRFLVLIERAGNALGTLAFTWATVVLLGGYPTVLAHDDFWFATIIIFLEALRMFGPNNRSDYQLFFHTRGALKPLGWSGLIIIVFLSNVWNYTLKLLDTELSFVSAYLLLILQLVAPGLFQSSRSLQRLSQRLYHAISLWSPLVAILLMIPLIFTSKNKVANWIVFSILFLTVLLLTGRRLANQVMGNKQVFWRRLVLNLCMIVSLVMLIFMPNDPGYKVLVFVYELYALVLVSFGSLQIPAAATRVVLSLLRLTNQNDYYKKNDDNNVHLRSTLNIFYGMVLGQGTLYVVACILEVFSFIPRRRLARRGGFGGQFGVESVTLYYAYALEKSMEGDVLGPKKTDIISFTMHCLDSDMPKMQFHGIRTMQNLLRREETRPRALSRLTTSAKTWQD</sequence>
<feature type="transmembrane region" description="Helical" evidence="1">
    <location>
        <begin position="882"/>
        <end position="903"/>
    </location>
</feature>
<proteinExistence type="predicted"/>
<keyword evidence="3" id="KW-1185">Reference proteome</keyword>
<organism evidence="2 3">
    <name type="scientific">Paspalum notatum var. saurae</name>
    <dbReference type="NCBI Taxonomy" id="547442"/>
    <lineage>
        <taxon>Eukaryota</taxon>
        <taxon>Viridiplantae</taxon>
        <taxon>Streptophyta</taxon>
        <taxon>Embryophyta</taxon>
        <taxon>Tracheophyta</taxon>
        <taxon>Spermatophyta</taxon>
        <taxon>Magnoliopsida</taxon>
        <taxon>Liliopsida</taxon>
        <taxon>Poales</taxon>
        <taxon>Poaceae</taxon>
        <taxon>PACMAD clade</taxon>
        <taxon>Panicoideae</taxon>
        <taxon>Andropogonodae</taxon>
        <taxon>Paspaleae</taxon>
        <taxon>Paspalinae</taxon>
        <taxon>Paspalum</taxon>
    </lineage>
</organism>
<keyword evidence="1" id="KW-1133">Transmembrane helix</keyword>
<dbReference type="SUPFAM" id="SSF48371">
    <property type="entry name" value="ARM repeat"/>
    <property type="match status" value="1"/>
</dbReference>
<protein>
    <recommendedName>
        <fullName evidence="4">BLE2 protein</fullName>
    </recommendedName>
</protein>
<gene>
    <name evidence="2" type="ORF">U9M48_016032</name>
</gene>
<feature type="transmembrane region" description="Helical" evidence="1">
    <location>
        <begin position="909"/>
        <end position="925"/>
    </location>
</feature>
<feature type="transmembrane region" description="Helical" evidence="1">
    <location>
        <begin position="945"/>
        <end position="962"/>
    </location>
</feature>
<dbReference type="EMBL" id="CP144747">
    <property type="protein sequence ID" value="WVZ66869.1"/>
    <property type="molecule type" value="Genomic_DNA"/>
</dbReference>
<evidence type="ECO:0000256" key="1">
    <source>
        <dbReference type="SAM" id="Phobius"/>
    </source>
</evidence>
<feature type="transmembrane region" description="Helical" evidence="1">
    <location>
        <begin position="761"/>
        <end position="782"/>
    </location>
</feature>
<feature type="transmembrane region" description="Helical" evidence="1">
    <location>
        <begin position="788"/>
        <end position="804"/>
    </location>
</feature>
<feature type="transmembrane region" description="Helical" evidence="1">
    <location>
        <begin position="1026"/>
        <end position="1050"/>
    </location>
</feature>
<dbReference type="PANTHER" id="PTHR33115">
    <property type="entry name" value="ARM REPEAT SUPERFAMILY PROTEIN"/>
    <property type="match status" value="1"/>
</dbReference>
<reference evidence="2 3" key="1">
    <citation type="submission" date="2024-02" db="EMBL/GenBank/DDBJ databases">
        <title>High-quality chromosome-scale genome assembly of Pensacola bahiagrass (Paspalum notatum Flugge var. saurae).</title>
        <authorList>
            <person name="Vega J.M."/>
            <person name="Podio M."/>
            <person name="Orjuela J."/>
            <person name="Siena L.A."/>
            <person name="Pessino S.C."/>
            <person name="Combes M.C."/>
            <person name="Mariac C."/>
            <person name="Albertini E."/>
            <person name="Pupilli F."/>
            <person name="Ortiz J.P.A."/>
            <person name="Leblanc O."/>
        </authorList>
    </citation>
    <scope>NUCLEOTIDE SEQUENCE [LARGE SCALE GENOMIC DNA]</scope>
    <source>
        <strain evidence="2">R1</strain>
        <tissue evidence="2">Leaf</tissue>
    </source>
</reference>